<evidence type="ECO:0000313" key="6">
    <source>
        <dbReference type="EMBL" id="BBO77249.1"/>
    </source>
</evidence>
<dbReference type="Gene3D" id="3.40.190.10">
    <property type="entry name" value="Periplasmic binding protein-like II"/>
    <property type="match status" value="2"/>
</dbReference>
<keyword evidence="4" id="KW-0804">Transcription</keyword>
<dbReference type="AlphaFoldDB" id="A0A5K7ZAP6"/>
<dbReference type="InterPro" id="IPR036388">
    <property type="entry name" value="WH-like_DNA-bd_sf"/>
</dbReference>
<dbReference type="Gene3D" id="1.10.10.10">
    <property type="entry name" value="Winged helix-like DNA-binding domain superfamily/Winged helix DNA-binding domain"/>
    <property type="match status" value="1"/>
</dbReference>
<dbReference type="GO" id="GO:0000976">
    <property type="term" value="F:transcription cis-regulatory region binding"/>
    <property type="evidence" value="ECO:0007669"/>
    <property type="project" value="TreeGrafter"/>
</dbReference>
<gene>
    <name evidence="6" type="ORF">DSCW_46660</name>
</gene>
<dbReference type="Pfam" id="PF00126">
    <property type="entry name" value="HTH_1"/>
    <property type="match status" value="1"/>
</dbReference>
<comment type="similarity">
    <text evidence="1">Belongs to the LysR transcriptional regulatory family.</text>
</comment>
<dbReference type="InterPro" id="IPR036390">
    <property type="entry name" value="WH_DNA-bd_sf"/>
</dbReference>
<dbReference type="GO" id="GO:0003700">
    <property type="term" value="F:DNA-binding transcription factor activity"/>
    <property type="evidence" value="ECO:0007669"/>
    <property type="project" value="InterPro"/>
</dbReference>
<dbReference type="PROSITE" id="PS50931">
    <property type="entry name" value="HTH_LYSR"/>
    <property type="match status" value="1"/>
</dbReference>
<dbReference type="Proteomes" id="UP000427769">
    <property type="component" value="Chromosome"/>
</dbReference>
<evidence type="ECO:0000259" key="5">
    <source>
        <dbReference type="PROSITE" id="PS50931"/>
    </source>
</evidence>
<evidence type="ECO:0000256" key="3">
    <source>
        <dbReference type="ARBA" id="ARBA00023125"/>
    </source>
</evidence>
<dbReference type="FunFam" id="1.10.10.10:FF:000001">
    <property type="entry name" value="LysR family transcriptional regulator"/>
    <property type="match status" value="1"/>
</dbReference>
<sequence length="296" mass="33313">MSIAMELYQLKTFVTVAEEGHLACAAQRLNTSQPAVSAHINNLEEELGLSLFTRTPKGMRLAEEGAVVKAQAVEALSMIDTIRDQAGALKEEISGTLRLGLHIDPRYLRIDRLLSHLQRTHSRLDIHLLQRWTWQQFDDLARGRIDAGFVYRDPPHKKIAALLLKRCNIRVVGLAAWEDRLRGADWSQMSAMPWVWTPPNCAFCAIAEEAFAKHNLKPVKVTIADQEPVVAVLVASGIGLAIMIEEEALYYRDAGKMAVWDEVVGSIDLNFVYNRKREKEAMVCAAIESVRKVWEN</sequence>
<dbReference type="CDD" id="cd05466">
    <property type="entry name" value="PBP2_LTTR_substrate"/>
    <property type="match status" value="1"/>
</dbReference>
<keyword evidence="2" id="KW-0805">Transcription regulation</keyword>
<dbReference type="Pfam" id="PF03466">
    <property type="entry name" value="LysR_substrate"/>
    <property type="match status" value="1"/>
</dbReference>
<dbReference type="InterPro" id="IPR005119">
    <property type="entry name" value="LysR_subst-bd"/>
</dbReference>
<evidence type="ECO:0000256" key="2">
    <source>
        <dbReference type="ARBA" id="ARBA00023015"/>
    </source>
</evidence>
<organism evidence="6 7">
    <name type="scientific">Desulfosarcina widdelii</name>
    <dbReference type="NCBI Taxonomy" id="947919"/>
    <lineage>
        <taxon>Bacteria</taxon>
        <taxon>Pseudomonadati</taxon>
        <taxon>Thermodesulfobacteriota</taxon>
        <taxon>Desulfobacteria</taxon>
        <taxon>Desulfobacterales</taxon>
        <taxon>Desulfosarcinaceae</taxon>
        <taxon>Desulfosarcina</taxon>
    </lineage>
</organism>
<dbReference type="SUPFAM" id="SSF46785">
    <property type="entry name" value="Winged helix' DNA-binding domain"/>
    <property type="match status" value="1"/>
</dbReference>
<dbReference type="EMBL" id="AP021875">
    <property type="protein sequence ID" value="BBO77249.1"/>
    <property type="molecule type" value="Genomic_DNA"/>
</dbReference>
<name>A0A5K7ZAP6_9BACT</name>
<protein>
    <submittedName>
        <fullName evidence="6">LysR family transcriptional regulator</fullName>
    </submittedName>
</protein>
<dbReference type="OrthoDB" id="5317428at2"/>
<evidence type="ECO:0000256" key="4">
    <source>
        <dbReference type="ARBA" id="ARBA00023163"/>
    </source>
</evidence>
<keyword evidence="7" id="KW-1185">Reference proteome</keyword>
<dbReference type="PRINTS" id="PR00039">
    <property type="entry name" value="HTHLYSR"/>
</dbReference>
<evidence type="ECO:0000256" key="1">
    <source>
        <dbReference type="ARBA" id="ARBA00009437"/>
    </source>
</evidence>
<keyword evidence="3" id="KW-0238">DNA-binding</keyword>
<evidence type="ECO:0000313" key="7">
    <source>
        <dbReference type="Proteomes" id="UP000427769"/>
    </source>
</evidence>
<dbReference type="PANTHER" id="PTHR30126">
    <property type="entry name" value="HTH-TYPE TRANSCRIPTIONAL REGULATOR"/>
    <property type="match status" value="1"/>
</dbReference>
<dbReference type="InterPro" id="IPR000847">
    <property type="entry name" value="LysR_HTH_N"/>
</dbReference>
<dbReference type="KEGG" id="dwd:DSCW_46660"/>
<feature type="domain" description="HTH lysR-type" evidence="5">
    <location>
        <begin position="5"/>
        <end position="62"/>
    </location>
</feature>
<reference evidence="6 7" key="1">
    <citation type="submission" date="2019-11" db="EMBL/GenBank/DDBJ databases">
        <title>Comparative genomics of hydrocarbon-degrading Desulfosarcina strains.</title>
        <authorList>
            <person name="Watanabe M."/>
            <person name="Kojima H."/>
            <person name="Fukui M."/>
        </authorList>
    </citation>
    <scope>NUCLEOTIDE SEQUENCE [LARGE SCALE GENOMIC DNA]</scope>
    <source>
        <strain evidence="6 7">PP31</strain>
    </source>
</reference>
<accession>A0A5K7ZAP6</accession>
<proteinExistence type="inferred from homology"/>
<dbReference type="SUPFAM" id="SSF53850">
    <property type="entry name" value="Periplasmic binding protein-like II"/>
    <property type="match status" value="1"/>
</dbReference>
<dbReference type="PANTHER" id="PTHR30126:SF40">
    <property type="entry name" value="HTH-TYPE TRANSCRIPTIONAL REGULATOR GLTR"/>
    <property type="match status" value="1"/>
</dbReference>